<dbReference type="KEGG" id="lact:D7I46_02610"/>
<dbReference type="InterPro" id="IPR016181">
    <property type="entry name" value="Acyl_CoA_acyltransferase"/>
</dbReference>
<evidence type="ECO:0000313" key="3">
    <source>
        <dbReference type="Proteomes" id="UP000269374"/>
    </source>
</evidence>
<dbReference type="AlphaFoldDB" id="A0A387BG12"/>
<dbReference type="Proteomes" id="UP000269374">
    <property type="component" value="Chromosome"/>
</dbReference>
<dbReference type="InterPro" id="IPR000182">
    <property type="entry name" value="GNAT_dom"/>
</dbReference>
<reference evidence="2 3" key="1">
    <citation type="submission" date="2018-09" db="EMBL/GenBank/DDBJ databases">
        <title>Genome sequencing of strain 1JSPR-7.</title>
        <authorList>
            <person name="Heo J."/>
            <person name="Kim S.-J."/>
            <person name="Kwon S.-W."/>
        </authorList>
    </citation>
    <scope>NUCLEOTIDE SEQUENCE [LARGE SCALE GENOMIC DNA]</scope>
    <source>
        <strain evidence="2 3">1JSPR-7</strain>
    </source>
</reference>
<proteinExistence type="predicted"/>
<dbReference type="SUPFAM" id="SSF55729">
    <property type="entry name" value="Acyl-CoA N-acyltransferases (Nat)"/>
    <property type="match status" value="1"/>
</dbReference>
<dbReference type="Pfam" id="PF00583">
    <property type="entry name" value="Acetyltransf_1"/>
    <property type="match status" value="1"/>
</dbReference>
<dbReference type="OrthoDB" id="9786032at2"/>
<dbReference type="Gene3D" id="3.40.630.30">
    <property type="match status" value="1"/>
</dbReference>
<dbReference type="GO" id="GO:0016747">
    <property type="term" value="F:acyltransferase activity, transferring groups other than amino-acyl groups"/>
    <property type="evidence" value="ECO:0007669"/>
    <property type="project" value="InterPro"/>
</dbReference>
<protein>
    <submittedName>
        <fullName evidence="2">GNAT family N-acetyltransferase</fullName>
    </submittedName>
</protein>
<dbReference type="PROSITE" id="PS51186">
    <property type="entry name" value="GNAT"/>
    <property type="match status" value="1"/>
</dbReference>
<evidence type="ECO:0000259" key="1">
    <source>
        <dbReference type="PROSITE" id="PS51186"/>
    </source>
</evidence>
<gene>
    <name evidence="2" type="ORF">D7I46_02610</name>
</gene>
<feature type="domain" description="N-acetyltransferase" evidence="1">
    <location>
        <begin position="3"/>
        <end position="160"/>
    </location>
</feature>
<name>A0A387BG12_9LACT</name>
<evidence type="ECO:0000313" key="2">
    <source>
        <dbReference type="EMBL" id="AYG00076.1"/>
    </source>
</evidence>
<accession>A0A387BG12</accession>
<organism evidence="2 3">
    <name type="scientific">Lactococcus allomyrinae</name>
    <dbReference type="NCBI Taxonomy" id="2419773"/>
    <lineage>
        <taxon>Bacteria</taxon>
        <taxon>Bacillati</taxon>
        <taxon>Bacillota</taxon>
        <taxon>Bacilli</taxon>
        <taxon>Lactobacillales</taxon>
        <taxon>Streptococcaceae</taxon>
        <taxon>Lactococcus</taxon>
    </lineage>
</organism>
<dbReference type="EMBL" id="CP032627">
    <property type="protein sequence ID" value="AYG00076.1"/>
    <property type="molecule type" value="Genomic_DNA"/>
</dbReference>
<keyword evidence="3" id="KW-1185">Reference proteome</keyword>
<sequence>MNIELIKVQLTDLSELTKMLKTIFTPLLEKYHDNEINPANLSQERIARWFAQDFTTVYFVRTDGKNVGFVRVIELKFFPEKRERVRLSPLGILPNFQNQGLAQEMFYQLEQLYHPKNGWELDTIFQEKGNVHLYEKLGYKRIGEVQRYNEFMDLVAYEKD</sequence>
<keyword evidence="2" id="KW-0808">Transferase</keyword>
<dbReference type="CDD" id="cd04301">
    <property type="entry name" value="NAT_SF"/>
    <property type="match status" value="1"/>
</dbReference>
<dbReference type="RefSeq" id="WP_120771464.1">
    <property type="nucleotide sequence ID" value="NZ_CP032627.1"/>
</dbReference>